<sequence>MRSRAARGSMGGGVDVSTGGSGANGAPASAGGAAGGCFTTPWGVVGVDGFAVPGFVAGDFCTAVAGALGFAA</sequence>
<evidence type="ECO:0000313" key="2">
    <source>
        <dbReference type="EMBL" id="BDV34289.1"/>
    </source>
</evidence>
<feature type="region of interest" description="Disordered" evidence="1">
    <location>
        <begin position="1"/>
        <end position="31"/>
    </location>
</feature>
<reference evidence="2 3" key="1">
    <citation type="journal article" date="2023" name="Int. J. Syst. Evol. Microbiol.">
        <title>Methylocystis iwaonis sp. nov., a type II methane-oxidizing bacterium from surface soil of a rice paddy field in Japan, and emended description of the genus Methylocystis (ex Whittenbury et al. 1970) Bowman et al. 1993.</title>
        <authorList>
            <person name="Kaise H."/>
            <person name="Sawadogo J.B."/>
            <person name="Alam M.S."/>
            <person name="Ueno C."/>
            <person name="Dianou D."/>
            <person name="Shinjo R."/>
            <person name="Asakawa S."/>
        </authorList>
    </citation>
    <scope>NUCLEOTIDE SEQUENCE [LARGE SCALE GENOMIC DNA]</scope>
    <source>
        <strain evidence="2 3">SS37A-Re</strain>
    </source>
</reference>
<protein>
    <submittedName>
        <fullName evidence="2">Uncharacterized protein</fullName>
    </submittedName>
</protein>
<name>A0ABN6VFA9_9HYPH</name>
<gene>
    <name evidence="2" type="ORF">SS37A_18180</name>
</gene>
<proteinExistence type="predicted"/>
<keyword evidence="3" id="KW-1185">Reference proteome</keyword>
<feature type="compositionally biased region" description="Gly residues" evidence="1">
    <location>
        <begin position="9"/>
        <end position="23"/>
    </location>
</feature>
<evidence type="ECO:0000313" key="3">
    <source>
        <dbReference type="Proteomes" id="UP001317629"/>
    </source>
</evidence>
<dbReference type="Proteomes" id="UP001317629">
    <property type="component" value="Chromosome"/>
</dbReference>
<dbReference type="EMBL" id="AP027142">
    <property type="protein sequence ID" value="BDV34289.1"/>
    <property type="molecule type" value="Genomic_DNA"/>
</dbReference>
<evidence type="ECO:0000256" key="1">
    <source>
        <dbReference type="SAM" id="MobiDB-lite"/>
    </source>
</evidence>
<organism evidence="2 3">
    <name type="scientific">Methylocystis iwaonis</name>
    <dbReference type="NCBI Taxonomy" id="2885079"/>
    <lineage>
        <taxon>Bacteria</taxon>
        <taxon>Pseudomonadati</taxon>
        <taxon>Pseudomonadota</taxon>
        <taxon>Alphaproteobacteria</taxon>
        <taxon>Hyphomicrobiales</taxon>
        <taxon>Methylocystaceae</taxon>
        <taxon>Methylocystis</taxon>
    </lineage>
</organism>
<accession>A0ABN6VFA9</accession>